<protein>
    <recommendedName>
        <fullName evidence="2">UTP--glucose-1-phosphate uridylyltransferase</fullName>
        <ecNumber evidence="2">2.7.7.9</ecNumber>
    </recommendedName>
</protein>
<dbReference type="Gene3D" id="3.90.550.10">
    <property type="entry name" value="Spore Coat Polysaccharide Biosynthesis Protein SpsA, Chain A"/>
    <property type="match status" value="1"/>
</dbReference>
<gene>
    <name evidence="7" type="ORF">L336_0730</name>
</gene>
<dbReference type="HOGENOM" id="CLU_029499_1_0_0"/>
<dbReference type="KEGG" id="saal:L336_0730"/>
<sequence>MVTKAIIPVAGWGTRRLPITKSIEKCMLPVGNRPVVDFIVQDCIEAGITDIYFVVSEHSEQVRDYYRSNIDLNDYLKRTGKTDLLDMVRPPRVSLHYVVQSSYGKYGTAIPPSLVFRELAEGESVVIVGGDDFIYNPGGTSAVKRLIDAAEGVDGALYGARVEGDISRYGVLALDGTLCKGIVEKPTPGSEPSRLINISQYVLSYEAMRIIYDYAKTEQSGEYYITDVVNEYIVNGGKLRAVEIEGTYLDCGTVEGWLAANRIVMGDS</sequence>
<dbReference type="GO" id="GO:0003983">
    <property type="term" value="F:UTP:glucose-1-phosphate uridylyltransferase activity"/>
    <property type="evidence" value="ECO:0007669"/>
    <property type="project" value="UniProtKB-EC"/>
</dbReference>
<proteinExistence type="inferred from homology"/>
<dbReference type="InterPro" id="IPR005771">
    <property type="entry name" value="GalU_uridylyltTrfase_bac/arc"/>
</dbReference>
<dbReference type="Pfam" id="PF00483">
    <property type="entry name" value="NTP_transferase"/>
    <property type="match status" value="1"/>
</dbReference>
<dbReference type="STRING" id="1332188.L336_0730"/>
<dbReference type="RefSeq" id="WP_015641882.1">
    <property type="nucleotide sequence ID" value="NC_021219.1"/>
</dbReference>
<keyword evidence="8" id="KW-1185">Reference proteome</keyword>
<keyword evidence="4 7" id="KW-0548">Nucleotidyltransferase</keyword>
<evidence type="ECO:0000256" key="2">
    <source>
        <dbReference type="ARBA" id="ARBA00012415"/>
    </source>
</evidence>
<evidence type="ECO:0000259" key="6">
    <source>
        <dbReference type="Pfam" id="PF00483"/>
    </source>
</evidence>
<dbReference type="PANTHER" id="PTHR43197">
    <property type="entry name" value="UTP--GLUCOSE-1-PHOSPHATE URIDYLYLTRANSFERASE"/>
    <property type="match status" value="1"/>
</dbReference>
<dbReference type="OrthoDB" id="9801899at2"/>
<evidence type="ECO:0000256" key="5">
    <source>
        <dbReference type="ARBA" id="ARBA00048128"/>
    </source>
</evidence>
<evidence type="ECO:0000313" key="7">
    <source>
        <dbReference type="EMBL" id="AGL62432.1"/>
    </source>
</evidence>
<name>R4PXD7_9BACT</name>
<dbReference type="PANTHER" id="PTHR43197:SF1">
    <property type="entry name" value="UTP--GLUCOSE-1-PHOSPHATE URIDYLYLTRANSFERASE"/>
    <property type="match status" value="1"/>
</dbReference>
<organism evidence="7 8">
    <name type="scientific">Candidatus Saccharimonas aalborgensis</name>
    <dbReference type="NCBI Taxonomy" id="1332188"/>
    <lineage>
        <taxon>Bacteria</taxon>
        <taxon>Candidatus Saccharimonadota</taxon>
        <taxon>Candidatus Saccharimonadia</taxon>
        <taxon>Candidatus Saccharimonadales</taxon>
        <taxon>Candidatus Saccharimonadaceae</taxon>
        <taxon>Candidatus Saccharimonas</taxon>
    </lineage>
</organism>
<accession>R4PXD7</accession>
<dbReference type="AlphaFoldDB" id="R4PXD7"/>
<comment type="similarity">
    <text evidence="1">Belongs to the UDPGP type 2 family.</text>
</comment>
<keyword evidence="3 7" id="KW-0808">Transferase</keyword>
<dbReference type="Proteomes" id="UP000013893">
    <property type="component" value="Chromosome"/>
</dbReference>
<evidence type="ECO:0000256" key="4">
    <source>
        <dbReference type="ARBA" id="ARBA00022695"/>
    </source>
</evidence>
<dbReference type="InterPro" id="IPR029044">
    <property type="entry name" value="Nucleotide-diphossugar_trans"/>
</dbReference>
<dbReference type="SUPFAM" id="SSF53448">
    <property type="entry name" value="Nucleotide-diphospho-sugar transferases"/>
    <property type="match status" value="1"/>
</dbReference>
<evidence type="ECO:0000313" key="8">
    <source>
        <dbReference type="Proteomes" id="UP000013893"/>
    </source>
</evidence>
<evidence type="ECO:0000256" key="3">
    <source>
        <dbReference type="ARBA" id="ARBA00022679"/>
    </source>
</evidence>
<dbReference type="GO" id="GO:0006011">
    <property type="term" value="P:UDP-alpha-D-glucose metabolic process"/>
    <property type="evidence" value="ECO:0007669"/>
    <property type="project" value="InterPro"/>
</dbReference>
<reference evidence="7 8" key="1">
    <citation type="journal article" date="2013" name="Nat. Biotechnol.">
        <title>Genome sequences of rare, uncultured bacteria obtained by differential coverage binning of multiple metagenomes.</title>
        <authorList>
            <person name="Albertsen M."/>
            <person name="Hugenholtz P."/>
            <person name="Skarshewski A."/>
            <person name="Nielsen K.L."/>
            <person name="Tyson G.W."/>
            <person name="Nielsen P.H."/>
        </authorList>
    </citation>
    <scope>NUCLEOTIDE SEQUENCE [LARGE SCALE GENOMIC DNA]</scope>
    <source>
        <strain evidence="7">TM71</strain>
    </source>
</reference>
<dbReference type="EMBL" id="CP005957">
    <property type="protein sequence ID" value="AGL62432.1"/>
    <property type="molecule type" value="Genomic_DNA"/>
</dbReference>
<comment type="catalytic activity">
    <reaction evidence="5">
        <text>alpha-D-glucose 1-phosphate + UTP + H(+) = UDP-alpha-D-glucose + diphosphate</text>
        <dbReference type="Rhea" id="RHEA:19889"/>
        <dbReference type="ChEBI" id="CHEBI:15378"/>
        <dbReference type="ChEBI" id="CHEBI:33019"/>
        <dbReference type="ChEBI" id="CHEBI:46398"/>
        <dbReference type="ChEBI" id="CHEBI:58601"/>
        <dbReference type="ChEBI" id="CHEBI:58885"/>
        <dbReference type="EC" id="2.7.7.9"/>
    </reaction>
</comment>
<feature type="domain" description="Nucleotidyl transferase" evidence="6">
    <location>
        <begin position="4"/>
        <end position="262"/>
    </location>
</feature>
<evidence type="ECO:0000256" key="1">
    <source>
        <dbReference type="ARBA" id="ARBA00006890"/>
    </source>
</evidence>
<dbReference type="InterPro" id="IPR005835">
    <property type="entry name" value="NTP_transferase_dom"/>
</dbReference>
<dbReference type="EC" id="2.7.7.9" evidence="2"/>